<comment type="similarity">
    <text evidence="1">Belongs to the ADP-ribosyl cyclase family.</text>
</comment>
<name>A0AAQ4RTL2_GASAC</name>
<dbReference type="GO" id="GO:0016849">
    <property type="term" value="F:phosphorus-oxygen lyase activity"/>
    <property type="evidence" value="ECO:0007669"/>
    <property type="project" value="TreeGrafter"/>
</dbReference>
<evidence type="ECO:0000256" key="5">
    <source>
        <dbReference type="ARBA" id="ARBA00023027"/>
    </source>
</evidence>
<dbReference type="Pfam" id="PF02267">
    <property type="entry name" value="Rib_hydrolayse"/>
    <property type="match status" value="1"/>
</dbReference>
<keyword evidence="5" id="KW-0520">NAD</keyword>
<dbReference type="RefSeq" id="XP_040023561.1">
    <property type="nucleotide sequence ID" value="XM_040167627.1"/>
</dbReference>
<keyword evidence="4" id="KW-0378">Hydrolase</keyword>
<evidence type="ECO:0000313" key="9">
    <source>
        <dbReference type="Proteomes" id="UP000007635"/>
    </source>
</evidence>
<dbReference type="PANTHER" id="PTHR10912">
    <property type="entry name" value="ADP-RIBOSYL CYCLASE"/>
    <property type="match status" value="1"/>
</dbReference>
<dbReference type="KEGG" id="gat:120811890"/>
<dbReference type="GeneID" id="120811890"/>
<proteinExistence type="inferred from homology"/>
<reference evidence="8" key="3">
    <citation type="submission" date="2025-09" db="UniProtKB">
        <authorList>
            <consortium name="Ensembl"/>
        </authorList>
    </citation>
    <scope>IDENTIFICATION</scope>
</reference>
<keyword evidence="3" id="KW-0808">Transferase</keyword>
<evidence type="ECO:0000256" key="1">
    <source>
        <dbReference type="ARBA" id="ARBA00005406"/>
    </source>
</evidence>
<evidence type="ECO:0000256" key="6">
    <source>
        <dbReference type="ARBA" id="ARBA00023157"/>
    </source>
</evidence>
<dbReference type="AlphaFoldDB" id="A0AAQ4RTL2"/>
<dbReference type="Proteomes" id="UP000007635">
    <property type="component" value="Chromosome XXI"/>
</dbReference>
<keyword evidence="7" id="KW-0472">Membrane</keyword>
<dbReference type="SUPFAM" id="SSF52309">
    <property type="entry name" value="N-(deoxy)ribosyltransferase-like"/>
    <property type="match status" value="1"/>
</dbReference>
<reference evidence="8" key="2">
    <citation type="submission" date="2025-08" db="UniProtKB">
        <authorList>
            <consortium name="Ensembl"/>
        </authorList>
    </citation>
    <scope>IDENTIFICATION</scope>
</reference>
<evidence type="ECO:0000313" key="8">
    <source>
        <dbReference type="Ensembl" id="ENSGACP00000066805.1"/>
    </source>
</evidence>
<dbReference type="GO" id="GO:0016740">
    <property type="term" value="F:transferase activity"/>
    <property type="evidence" value="ECO:0007669"/>
    <property type="project" value="UniProtKB-KW"/>
</dbReference>
<protein>
    <recommendedName>
        <fullName evidence="2">ADP-ribosyl cyclase/cyclic ADP-ribose hydrolase</fullName>
        <ecNumber evidence="2">3.2.2.6</ecNumber>
    </recommendedName>
</protein>
<dbReference type="GO" id="GO:0030890">
    <property type="term" value="P:positive regulation of B cell proliferation"/>
    <property type="evidence" value="ECO:0007669"/>
    <property type="project" value="TreeGrafter"/>
</dbReference>
<feature type="transmembrane region" description="Helical" evidence="7">
    <location>
        <begin position="21"/>
        <end position="43"/>
    </location>
</feature>
<dbReference type="InterPro" id="IPR003193">
    <property type="entry name" value="ADP-ribosyl_cyclase"/>
</dbReference>
<keyword evidence="7" id="KW-0812">Transmembrane</keyword>
<dbReference type="Gene3D" id="1.20.82.10">
    <property type="entry name" value="ADP Ribosyl Cyclase, Chain A, domain 1"/>
    <property type="match status" value="1"/>
</dbReference>
<reference evidence="8 9" key="1">
    <citation type="journal article" date="2021" name="G3 (Bethesda)">
        <title>Improved contiguity of the threespine stickleback genome using long-read sequencing.</title>
        <authorList>
            <person name="Nath S."/>
            <person name="Shaw D.E."/>
            <person name="White M.A."/>
        </authorList>
    </citation>
    <scope>NUCLEOTIDE SEQUENCE [LARGE SCALE GENOMIC DNA]</scope>
    <source>
        <strain evidence="8 9">Lake Benthic</strain>
    </source>
</reference>
<evidence type="ECO:0000256" key="3">
    <source>
        <dbReference type="ARBA" id="ARBA00022679"/>
    </source>
</evidence>
<dbReference type="GO" id="GO:0061809">
    <property type="term" value="F:NAD+ nucleosidase activity, cyclic ADP-ribose generating"/>
    <property type="evidence" value="ECO:0007669"/>
    <property type="project" value="UniProtKB-EC"/>
</dbReference>
<evidence type="ECO:0000256" key="2">
    <source>
        <dbReference type="ARBA" id="ARBA00011982"/>
    </source>
</evidence>
<dbReference type="GeneTree" id="ENSGT00390000017291"/>
<sequence>MGDTESGPAKRIRKRRRNIGIGIAVAVLVLVIIVVAVAVPLSLRTFKRGFIQRCEDFKDKKGLIRSKYDCEKIWGLFEEAYVGRDPCKVPVEAFKPLLNAVPFKRKCNQTMLWSKTKALVHDFTKKRKCFETLEDTLLGSVLDEMNWCGKEGSNETFTTGCPERNDCETSAVRSFWNGASAAFADAACGDVTVMLAGSVATPFYDKSVFATIEVPRFYSPRVRSLNVVLVTQKNSVTSCENESLKDLQRKLDGGIKYNCTKMPEDKIYDWISDPEDCVPC</sequence>
<keyword evidence="7" id="KW-1133">Transmembrane helix</keyword>
<evidence type="ECO:0000256" key="4">
    <source>
        <dbReference type="ARBA" id="ARBA00022801"/>
    </source>
</evidence>
<keyword evidence="9" id="KW-1185">Reference proteome</keyword>
<keyword evidence="6" id="KW-1015">Disulfide bond</keyword>
<evidence type="ECO:0000256" key="7">
    <source>
        <dbReference type="SAM" id="Phobius"/>
    </source>
</evidence>
<organism evidence="8 9">
    <name type="scientific">Gasterosteus aculeatus aculeatus</name>
    <name type="common">three-spined stickleback</name>
    <dbReference type="NCBI Taxonomy" id="481459"/>
    <lineage>
        <taxon>Eukaryota</taxon>
        <taxon>Metazoa</taxon>
        <taxon>Chordata</taxon>
        <taxon>Craniata</taxon>
        <taxon>Vertebrata</taxon>
        <taxon>Euteleostomi</taxon>
        <taxon>Actinopterygii</taxon>
        <taxon>Neopterygii</taxon>
        <taxon>Teleostei</taxon>
        <taxon>Neoteleostei</taxon>
        <taxon>Acanthomorphata</taxon>
        <taxon>Eupercaria</taxon>
        <taxon>Perciformes</taxon>
        <taxon>Cottioidei</taxon>
        <taxon>Gasterosteales</taxon>
        <taxon>Gasterosteidae</taxon>
        <taxon>Gasterosteus</taxon>
    </lineage>
</organism>
<dbReference type="Gene3D" id="3.40.50.720">
    <property type="entry name" value="NAD(P)-binding Rossmann-like Domain"/>
    <property type="match status" value="1"/>
</dbReference>
<dbReference type="EC" id="3.2.2.6" evidence="2"/>
<dbReference type="PANTHER" id="PTHR10912:SF9">
    <property type="entry name" value="ADP-RIBOSYL CYCLASE_CYCLIC ADP-RIBOSE HYDROLASE"/>
    <property type="match status" value="1"/>
</dbReference>
<accession>A0AAQ4RTL2</accession>
<dbReference type="GO" id="GO:0005886">
    <property type="term" value="C:plasma membrane"/>
    <property type="evidence" value="ECO:0007669"/>
    <property type="project" value="TreeGrafter"/>
</dbReference>
<dbReference type="Ensembl" id="ENSGACT00000041739.1">
    <property type="protein sequence ID" value="ENSGACP00000066805.1"/>
    <property type="gene ID" value="ENSGACG00000004949.2"/>
</dbReference>